<dbReference type="Gene3D" id="3.10.129.10">
    <property type="entry name" value="Hotdog Thioesterase"/>
    <property type="match status" value="1"/>
</dbReference>
<protein>
    <submittedName>
        <fullName evidence="3">PaaI family thioesterase</fullName>
    </submittedName>
</protein>
<dbReference type="PANTHER" id="PTHR42856:SF1">
    <property type="entry name" value="ACYL-COENZYME A THIOESTERASE PAAI"/>
    <property type="match status" value="1"/>
</dbReference>
<dbReference type="Pfam" id="PF03061">
    <property type="entry name" value="4HBT"/>
    <property type="match status" value="1"/>
</dbReference>
<dbReference type="AlphaFoldDB" id="A0A3M6PZ09"/>
<dbReference type="InterPro" id="IPR052723">
    <property type="entry name" value="Acyl-CoA_thioesterase_PaaI"/>
</dbReference>
<gene>
    <name evidence="3" type="ORF">EBQ26_10955</name>
</gene>
<dbReference type="EMBL" id="RDQM01000016">
    <property type="protein sequence ID" value="RMW95460.1"/>
    <property type="molecule type" value="Genomic_DNA"/>
</dbReference>
<dbReference type="CDD" id="cd03443">
    <property type="entry name" value="PaaI_thioesterase"/>
    <property type="match status" value="1"/>
</dbReference>
<dbReference type="SUPFAM" id="SSF54637">
    <property type="entry name" value="Thioesterase/thiol ester dehydrase-isomerase"/>
    <property type="match status" value="1"/>
</dbReference>
<dbReference type="GO" id="GO:0016289">
    <property type="term" value="F:acyl-CoA hydrolase activity"/>
    <property type="evidence" value="ECO:0007669"/>
    <property type="project" value="TreeGrafter"/>
</dbReference>
<dbReference type="Proteomes" id="UP000267521">
    <property type="component" value="Unassembled WGS sequence"/>
</dbReference>
<name>A0A3M6PZ09_9BURK</name>
<proteinExistence type="predicted"/>
<dbReference type="InterPro" id="IPR003736">
    <property type="entry name" value="PAAI_dom"/>
</dbReference>
<evidence type="ECO:0000313" key="4">
    <source>
        <dbReference type="Proteomes" id="UP000267521"/>
    </source>
</evidence>
<accession>A0A3M6PZ09</accession>
<evidence type="ECO:0000313" key="3">
    <source>
        <dbReference type="EMBL" id="RMW95460.1"/>
    </source>
</evidence>
<organism evidence="3 4">
    <name type="scientific">Allofranklinella schreckenbergeri</name>
    <dbReference type="NCBI Taxonomy" id="1076744"/>
    <lineage>
        <taxon>Bacteria</taxon>
        <taxon>Pseudomonadati</taxon>
        <taxon>Pseudomonadota</taxon>
        <taxon>Betaproteobacteria</taxon>
        <taxon>Burkholderiales</taxon>
        <taxon>Comamonadaceae</taxon>
        <taxon>Allofranklinella</taxon>
    </lineage>
</organism>
<feature type="domain" description="Thioesterase" evidence="2">
    <location>
        <begin position="83"/>
        <end position="154"/>
    </location>
</feature>
<sequence length="172" mass="18090">MPIRATRSTRPSRGLSLRCANRASVWTMSPDPAPAPASPGSLAGRGFRIPFIEHLGIEIVAYGQGASHLRMTPAAEHHNAYAMAHGGVVMTLLDVTMAFAALEPDAPEIGAITVEMKTTFLRPSTGALTARGKVLHRTRTLVFAQATVYNAAGEASAQASGTFVLKQRPAAA</sequence>
<dbReference type="PANTHER" id="PTHR42856">
    <property type="entry name" value="ACYL-COENZYME A THIOESTERASE PAAI"/>
    <property type="match status" value="1"/>
</dbReference>
<dbReference type="InterPro" id="IPR006683">
    <property type="entry name" value="Thioestr_dom"/>
</dbReference>
<reference evidence="3 4" key="1">
    <citation type="submission" date="2018-10" db="EMBL/GenBank/DDBJ databases">
        <title>Comamonadaceae CDC group NO-1 genome sequencing and assembly.</title>
        <authorList>
            <person name="Bernier A.-M."/>
            <person name="Bernard K."/>
        </authorList>
    </citation>
    <scope>NUCLEOTIDE SEQUENCE [LARGE SCALE GENOMIC DNA]</scope>
    <source>
        <strain evidence="3 4">NML970147</strain>
    </source>
</reference>
<comment type="caution">
    <text evidence="3">The sequence shown here is derived from an EMBL/GenBank/DDBJ whole genome shotgun (WGS) entry which is preliminary data.</text>
</comment>
<dbReference type="NCBIfam" id="TIGR00369">
    <property type="entry name" value="unchar_dom_1"/>
    <property type="match status" value="1"/>
</dbReference>
<evidence type="ECO:0000256" key="1">
    <source>
        <dbReference type="ARBA" id="ARBA00022801"/>
    </source>
</evidence>
<evidence type="ECO:0000259" key="2">
    <source>
        <dbReference type="Pfam" id="PF03061"/>
    </source>
</evidence>
<dbReference type="InterPro" id="IPR029069">
    <property type="entry name" value="HotDog_dom_sf"/>
</dbReference>
<keyword evidence="1" id="KW-0378">Hydrolase</keyword>